<dbReference type="InterPro" id="IPR033122">
    <property type="entry name" value="LETM1-like_RBD"/>
</dbReference>
<comment type="subcellular location">
    <subcellularLocation>
        <location evidence="1">Mitochondrion inner membrane</location>
        <topology evidence="1">Single-pass membrane protein</topology>
    </subcellularLocation>
</comment>
<feature type="region of interest" description="Disordered" evidence="8">
    <location>
        <begin position="65"/>
        <end position="104"/>
    </location>
</feature>
<sequence>MGLRLNFHPFIIPLRTQRGIGTLKCHHQFHLNARAAVFTPFNHNQTQDLSIYQYHLPHNIYRHASTKSASKHKPKLSKPPPSVPTKTTRPHVSGAQPILPPLSKLNPPTDTYAPEIVVPPRKPGQNRFSYWFASGKAYLSFYKMGISRMRQTAKHAKQLRAKQRENRLTRAEFQVVRRSRKDMMKIIPFGALLLLLGEWVPIIALWITPIVPEVCRIPGQVRKELGKLERRRRDRERKLAIDAANLVARDRRPGIGQATHSLQPPYTYLNEETLKGLDLYGLLTVSTGLDAHSKVWDWLFMTPPKSMLRWNVSRKLEYLRKDDELIARCGGWQGLNNKEVERACVERGIYVLGKSEGESRRDLAGWFTSSSK</sequence>
<feature type="transmembrane region" description="Helical" evidence="9">
    <location>
        <begin position="186"/>
        <end position="207"/>
    </location>
</feature>
<dbReference type="GO" id="GO:0005743">
    <property type="term" value="C:mitochondrial inner membrane"/>
    <property type="evidence" value="ECO:0007669"/>
    <property type="project" value="UniProtKB-SubCell"/>
</dbReference>
<evidence type="ECO:0000256" key="4">
    <source>
        <dbReference type="ARBA" id="ARBA00022989"/>
    </source>
</evidence>
<evidence type="ECO:0000256" key="8">
    <source>
        <dbReference type="SAM" id="MobiDB-lite"/>
    </source>
</evidence>
<comment type="caution">
    <text evidence="11">The sequence shown here is derived from an EMBL/GenBank/DDBJ whole genome shotgun (WGS) entry which is preliminary data.</text>
</comment>
<keyword evidence="5 7" id="KW-0496">Mitochondrion</keyword>
<keyword evidence="2 9" id="KW-0812">Transmembrane</keyword>
<evidence type="ECO:0000256" key="1">
    <source>
        <dbReference type="ARBA" id="ARBA00004434"/>
    </source>
</evidence>
<evidence type="ECO:0000256" key="5">
    <source>
        <dbReference type="ARBA" id="ARBA00023128"/>
    </source>
</evidence>
<gene>
    <name evidence="11" type="ORF">CC78DRAFT_533951</name>
</gene>
<name>A0A9P4K9G1_9PLEO</name>
<evidence type="ECO:0000256" key="7">
    <source>
        <dbReference type="PROSITE-ProRule" id="PRU01094"/>
    </source>
</evidence>
<evidence type="ECO:0000256" key="9">
    <source>
        <dbReference type="SAM" id="Phobius"/>
    </source>
</evidence>
<reference evidence="12" key="1">
    <citation type="journal article" date="2020" name="Stud. Mycol.">
        <title>101 Dothideomycetes genomes: A test case for predicting lifestyles and emergence of pathogens.</title>
        <authorList>
            <person name="Haridas S."/>
            <person name="Albert R."/>
            <person name="Binder M."/>
            <person name="Bloem J."/>
            <person name="LaButti K."/>
            <person name="Salamov A."/>
            <person name="Andreopoulos B."/>
            <person name="Baker S."/>
            <person name="Barry K."/>
            <person name="Bills G."/>
            <person name="Bluhm B."/>
            <person name="Cannon C."/>
            <person name="Castanera R."/>
            <person name="Culley D."/>
            <person name="Daum C."/>
            <person name="Ezra D."/>
            <person name="Gonzalez J."/>
            <person name="Henrissat B."/>
            <person name="Kuo A."/>
            <person name="Liang C."/>
            <person name="Lipzen A."/>
            <person name="Lutzoni F."/>
            <person name="Magnuson J."/>
            <person name="Mondo S."/>
            <person name="Nolan M."/>
            <person name="Ohm R."/>
            <person name="Pangilinan J."/>
            <person name="Park H.-J."/>
            <person name="Ramirez L."/>
            <person name="Alfaro M."/>
            <person name="Sun H."/>
            <person name="Tritt A."/>
            <person name="Yoshinaga Y."/>
            <person name="Zwiers L.-H."/>
            <person name="Turgeon B."/>
            <person name="Goodwin S."/>
            <person name="Spatafora J."/>
            <person name="Crous P."/>
            <person name="Grigoriev I."/>
        </authorList>
    </citation>
    <scope>NUCLEOTIDE SEQUENCE [LARGE SCALE GENOMIC DNA]</scope>
    <source>
        <strain evidence="12">CBS 304.66</strain>
    </source>
</reference>
<keyword evidence="4 9" id="KW-1133">Transmembrane helix</keyword>
<feature type="domain" description="Letm1 RBD" evidence="10">
    <location>
        <begin position="199"/>
        <end position="372"/>
    </location>
</feature>
<evidence type="ECO:0000256" key="2">
    <source>
        <dbReference type="ARBA" id="ARBA00022692"/>
    </source>
</evidence>
<keyword evidence="12" id="KW-1185">Reference proteome</keyword>
<dbReference type="GO" id="GO:0030003">
    <property type="term" value="P:intracellular monoatomic cation homeostasis"/>
    <property type="evidence" value="ECO:0007669"/>
    <property type="project" value="TreeGrafter"/>
</dbReference>
<dbReference type="GO" id="GO:0043022">
    <property type="term" value="F:ribosome binding"/>
    <property type="evidence" value="ECO:0007669"/>
    <property type="project" value="InterPro"/>
</dbReference>
<evidence type="ECO:0000256" key="6">
    <source>
        <dbReference type="ARBA" id="ARBA00023136"/>
    </source>
</evidence>
<organism evidence="11 12">
    <name type="scientific">Lojkania enalia</name>
    <dbReference type="NCBI Taxonomy" id="147567"/>
    <lineage>
        <taxon>Eukaryota</taxon>
        <taxon>Fungi</taxon>
        <taxon>Dikarya</taxon>
        <taxon>Ascomycota</taxon>
        <taxon>Pezizomycotina</taxon>
        <taxon>Dothideomycetes</taxon>
        <taxon>Pleosporomycetidae</taxon>
        <taxon>Pleosporales</taxon>
        <taxon>Pleosporales incertae sedis</taxon>
        <taxon>Lojkania</taxon>
    </lineage>
</organism>
<dbReference type="EMBL" id="ML986625">
    <property type="protein sequence ID" value="KAF2263523.1"/>
    <property type="molecule type" value="Genomic_DNA"/>
</dbReference>
<dbReference type="PANTHER" id="PTHR14009:SF1">
    <property type="entry name" value="MITOCHONDRIAL PROTON_CALCIUM EXCHANGER PROTEIN"/>
    <property type="match status" value="1"/>
</dbReference>
<dbReference type="OrthoDB" id="73691at2759"/>
<dbReference type="Proteomes" id="UP000800093">
    <property type="component" value="Unassembled WGS sequence"/>
</dbReference>
<keyword evidence="6 9" id="KW-0472">Membrane</keyword>
<evidence type="ECO:0000313" key="11">
    <source>
        <dbReference type="EMBL" id="KAF2263523.1"/>
    </source>
</evidence>
<evidence type="ECO:0000313" key="12">
    <source>
        <dbReference type="Proteomes" id="UP000800093"/>
    </source>
</evidence>
<dbReference type="PROSITE" id="PS51758">
    <property type="entry name" value="LETM1_RBD"/>
    <property type="match status" value="1"/>
</dbReference>
<dbReference type="AlphaFoldDB" id="A0A9P4K9G1"/>
<dbReference type="Pfam" id="PF07766">
    <property type="entry name" value="LETM1_RBD"/>
    <property type="match status" value="1"/>
</dbReference>
<dbReference type="PANTHER" id="PTHR14009">
    <property type="entry name" value="LEUCINE ZIPPER-EF-HAND CONTAINING TRANSMEMBRANE PROTEIN"/>
    <property type="match status" value="1"/>
</dbReference>
<proteinExistence type="predicted"/>
<feature type="compositionally biased region" description="Basic residues" evidence="8">
    <location>
        <begin position="65"/>
        <end position="76"/>
    </location>
</feature>
<accession>A0A9P4K9G1</accession>
<keyword evidence="3" id="KW-0999">Mitochondrion inner membrane</keyword>
<evidence type="ECO:0000256" key="3">
    <source>
        <dbReference type="ARBA" id="ARBA00022792"/>
    </source>
</evidence>
<protein>
    <recommendedName>
        <fullName evidence="10">Letm1 RBD domain-containing protein</fullName>
    </recommendedName>
</protein>
<evidence type="ECO:0000259" key="10">
    <source>
        <dbReference type="PROSITE" id="PS51758"/>
    </source>
</evidence>
<dbReference type="InterPro" id="IPR044202">
    <property type="entry name" value="LETM1/MDM38-like"/>
</dbReference>